<feature type="disulfide bond" evidence="5">
    <location>
        <begin position="869"/>
        <end position="912"/>
    </location>
</feature>
<feature type="domain" description="Sushi" evidence="9">
    <location>
        <begin position="1251"/>
        <end position="1308"/>
    </location>
</feature>
<feature type="domain" description="Sushi" evidence="9">
    <location>
        <begin position="1095"/>
        <end position="1150"/>
    </location>
</feature>
<feature type="domain" description="Sushi" evidence="9">
    <location>
        <begin position="867"/>
        <end position="925"/>
    </location>
</feature>
<dbReference type="InterPro" id="IPR036179">
    <property type="entry name" value="Ig-like_dom_sf"/>
</dbReference>
<feature type="domain" description="Sushi" evidence="9">
    <location>
        <begin position="979"/>
        <end position="1035"/>
    </location>
</feature>
<dbReference type="PANTHER" id="PTHR19325">
    <property type="entry name" value="COMPLEMENT COMPONENT-RELATED SUSHI DOMAIN-CONTAINING"/>
    <property type="match status" value="1"/>
</dbReference>
<feature type="domain" description="Sushi" evidence="9">
    <location>
        <begin position="1036"/>
        <end position="1094"/>
    </location>
</feature>
<accession>A0A9D4JIR9</accession>
<keyword evidence="4" id="KW-0325">Glycoprotein</keyword>
<evidence type="ECO:0000256" key="1">
    <source>
        <dbReference type="ARBA" id="ARBA00022659"/>
    </source>
</evidence>
<feature type="domain" description="Sushi" evidence="9">
    <location>
        <begin position="1151"/>
        <end position="1200"/>
    </location>
</feature>
<keyword evidence="3 5" id="KW-1015">Disulfide bond</keyword>
<feature type="domain" description="Sushi" evidence="9">
    <location>
        <begin position="1656"/>
        <end position="1717"/>
    </location>
</feature>
<feature type="compositionally biased region" description="Basic and acidic residues" evidence="6">
    <location>
        <begin position="145"/>
        <end position="154"/>
    </location>
</feature>
<name>A0A9D4JIR9_DREPO</name>
<feature type="domain" description="Sushi" evidence="9">
    <location>
        <begin position="742"/>
        <end position="806"/>
    </location>
</feature>
<dbReference type="SUPFAM" id="SSF48726">
    <property type="entry name" value="Immunoglobulin"/>
    <property type="match status" value="1"/>
</dbReference>
<feature type="compositionally biased region" description="Low complexity" evidence="6">
    <location>
        <begin position="484"/>
        <end position="511"/>
    </location>
</feature>
<comment type="caution">
    <text evidence="5">Lacks conserved residue(s) required for the propagation of feature annotation.</text>
</comment>
<feature type="disulfide bond" evidence="5">
    <location>
        <begin position="809"/>
        <end position="852"/>
    </location>
</feature>
<evidence type="ECO:0000256" key="5">
    <source>
        <dbReference type="PROSITE-ProRule" id="PRU00302"/>
    </source>
</evidence>
<feature type="domain" description="SEA" evidence="8">
    <location>
        <begin position="539"/>
        <end position="652"/>
    </location>
</feature>
<dbReference type="PANTHER" id="PTHR19325:SF575">
    <property type="entry name" value="LOCOMOTION-RELATED PROTEIN HIKARU GENKI"/>
    <property type="match status" value="1"/>
</dbReference>
<gene>
    <name evidence="10" type="ORF">DPMN_138633</name>
</gene>
<feature type="compositionally biased region" description="Polar residues" evidence="6">
    <location>
        <begin position="244"/>
        <end position="255"/>
    </location>
</feature>
<keyword evidence="7" id="KW-0472">Membrane</keyword>
<feature type="domain" description="Sushi" evidence="9">
    <location>
        <begin position="1362"/>
        <end position="1424"/>
    </location>
</feature>
<feature type="domain" description="Sushi" evidence="9">
    <location>
        <begin position="1879"/>
        <end position="1936"/>
    </location>
</feature>
<dbReference type="EMBL" id="JAIWYP010000006">
    <property type="protein sequence ID" value="KAH3810243.1"/>
    <property type="molecule type" value="Genomic_DNA"/>
</dbReference>
<comment type="caution">
    <text evidence="10">The sequence shown here is derived from an EMBL/GenBank/DDBJ whole genome shotgun (WGS) entry which is preliminary data.</text>
</comment>
<feature type="domain" description="Sushi" evidence="9">
    <location>
        <begin position="1763"/>
        <end position="1820"/>
    </location>
</feature>
<feature type="domain" description="Sushi" evidence="9">
    <location>
        <begin position="1821"/>
        <end position="1878"/>
    </location>
</feature>
<keyword evidence="7" id="KW-1133">Transmembrane helix</keyword>
<feature type="region of interest" description="Disordered" evidence="6">
    <location>
        <begin position="474"/>
        <end position="511"/>
    </location>
</feature>
<feature type="compositionally biased region" description="Low complexity" evidence="6">
    <location>
        <begin position="256"/>
        <end position="267"/>
    </location>
</feature>
<evidence type="ECO:0000256" key="2">
    <source>
        <dbReference type="ARBA" id="ARBA00022737"/>
    </source>
</evidence>
<feature type="domain" description="Sushi" evidence="9">
    <location>
        <begin position="807"/>
        <end position="866"/>
    </location>
</feature>
<evidence type="ECO:0000313" key="10">
    <source>
        <dbReference type="EMBL" id="KAH3810243.1"/>
    </source>
</evidence>
<feature type="domain" description="Sushi" evidence="9">
    <location>
        <begin position="1425"/>
        <end position="1482"/>
    </location>
</feature>
<evidence type="ECO:0000259" key="8">
    <source>
        <dbReference type="PROSITE" id="PS50024"/>
    </source>
</evidence>
<dbReference type="Proteomes" id="UP000828390">
    <property type="component" value="Unassembled WGS sequence"/>
</dbReference>
<keyword evidence="7" id="KW-0812">Transmembrane</keyword>
<dbReference type="InterPro" id="IPR035976">
    <property type="entry name" value="Sushi/SCR/CCP_sf"/>
</dbReference>
<dbReference type="PROSITE" id="PS50923">
    <property type="entry name" value="SUSHI"/>
    <property type="match status" value="22"/>
</dbReference>
<dbReference type="InterPro" id="IPR000436">
    <property type="entry name" value="Sushi_SCR_CCP_dom"/>
</dbReference>
<feature type="domain" description="Sushi" evidence="9">
    <location>
        <begin position="1994"/>
        <end position="2051"/>
    </location>
</feature>
<feature type="domain" description="Sushi" evidence="9">
    <location>
        <begin position="2173"/>
        <end position="2233"/>
    </location>
</feature>
<feature type="domain" description="Sushi" evidence="9">
    <location>
        <begin position="1937"/>
        <end position="1993"/>
    </location>
</feature>
<feature type="region of interest" description="Disordered" evidence="6">
    <location>
        <begin position="241"/>
        <end position="268"/>
    </location>
</feature>
<feature type="domain" description="Sushi" evidence="9">
    <location>
        <begin position="1483"/>
        <end position="1539"/>
    </location>
</feature>
<evidence type="ECO:0000256" key="6">
    <source>
        <dbReference type="SAM" id="MobiDB-lite"/>
    </source>
</evidence>
<dbReference type="InterPro" id="IPR000082">
    <property type="entry name" value="SEA_dom"/>
</dbReference>
<dbReference type="SUPFAM" id="SSF57535">
    <property type="entry name" value="Complement control module/SCR domain"/>
    <property type="match status" value="25"/>
</dbReference>
<dbReference type="Gene3D" id="2.10.70.10">
    <property type="entry name" value="Complement Module, domain 1"/>
    <property type="match status" value="25"/>
</dbReference>
<evidence type="ECO:0000256" key="3">
    <source>
        <dbReference type="ARBA" id="ARBA00023157"/>
    </source>
</evidence>
<dbReference type="SMART" id="SM00032">
    <property type="entry name" value="CCP"/>
    <property type="match status" value="25"/>
</dbReference>
<protein>
    <recommendedName>
        <fullName evidence="12">Sushi, von Willebrand factor type A, EGF and pentraxin domain-containing protein 1</fullName>
    </recommendedName>
</protein>
<dbReference type="InterPro" id="IPR013783">
    <property type="entry name" value="Ig-like_fold"/>
</dbReference>
<dbReference type="Pfam" id="PF00084">
    <property type="entry name" value="Sushi"/>
    <property type="match status" value="24"/>
</dbReference>
<feature type="domain" description="Sushi" evidence="9">
    <location>
        <begin position="2052"/>
        <end position="2109"/>
    </location>
</feature>
<keyword evidence="11" id="KW-1185">Reference proteome</keyword>
<dbReference type="PROSITE" id="PS50024">
    <property type="entry name" value="SEA"/>
    <property type="match status" value="2"/>
</dbReference>
<evidence type="ECO:0000256" key="4">
    <source>
        <dbReference type="ARBA" id="ARBA00023180"/>
    </source>
</evidence>
<feature type="transmembrane region" description="Helical" evidence="7">
    <location>
        <begin position="278"/>
        <end position="302"/>
    </location>
</feature>
<organism evidence="10 11">
    <name type="scientific">Dreissena polymorpha</name>
    <name type="common">Zebra mussel</name>
    <name type="synonym">Mytilus polymorpha</name>
    <dbReference type="NCBI Taxonomy" id="45954"/>
    <lineage>
        <taxon>Eukaryota</taxon>
        <taxon>Metazoa</taxon>
        <taxon>Spiralia</taxon>
        <taxon>Lophotrochozoa</taxon>
        <taxon>Mollusca</taxon>
        <taxon>Bivalvia</taxon>
        <taxon>Autobranchia</taxon>
        <taxon>Heteroconchia</taxon>
        <taxon>Euheterodonta</taxon>
        <taxon>Imparidentia</taxon>
        <taxon>Neoheterodontei</taxon>
        <taxon>Myida</taxon>
        <taxon>Dreissenoidea</taxon>
        <taxon>Dreissenidae</taxon>
        <taxon>Dreissena</taxon>
    </lineage>
</organism>
<keyword evidence="2" id="KW-0677">Repeat</keyword>
<feature type="domain" description="SEA" evidence="8">
    <location>
        <begin position="364"/>
        <end position="483"/>
    </location>
</feature>
<dbReference type="CDD" id="cd00033">
    <property type="entry name" value="CCP"/>
    <property type="match status" value="20"/>
</dbReference>
<evidence type="ECO:0008006" key="12">
    <source>
        <dbReference type="Google" id="ProtNLM"/>
    </source>
</evidence>
<dbReference type="Pfam" id="PF01390">
    <property type="entry name" value="SEA"/>
    <property type="match status" value="2"/>
</dbReference>
<reference evidence="10" key="1">
    <citation type="journal article" date="2019" name="bioRxiv">
        <title>The Genome of the Zebra Mussel, Dreissena polymorpha: A Resource for Invasive Species Research.</title>
        <authorList>
            <person name="McCartney M.A."/>
            <person name="Auch B."/>
            <person name="Kono T."/>
            <person name="Mallez S."/>
            <person name="Zhang Y."/>
            <person name="Obille A."/>
            <person name="Becker A."/>
            <person name="Abrahante J.E."/>
            <person name="Garbe J."/>
            <person name="Badalamenti J.P."/>
            <person name="Herman A."/>
            <person name="Mangelson H."/>
            <person name="Liachko I."/>
            <person name="Sullivan S."/>
            <person name="Sone E.D."/>
            <person name="Koren S."/>
            <person name="Silverstein K.A.T."/>
            <person name="Beckman K.B."/>
            <person name="Gohl D.M."/>
        </authorList>
    </citation>
    <scope>NUCLEOTIDE SEQUENCE</scope>
    <source>
        <strain evidence="10">Duluth1</strain>
        <tissue evidence="10">Whole animal</tissue>
    </source>
</reference>
<feature type="domain" description="Sushi" evidence="9">
    <location>
        <begin position="2110"/>
        <end position="2171"/>
    </location>
</feature>
<evidence type="ECO:0000313" key="11">
    <source>
        <dbReference type="Proteomes" id="UP000828390"/>
    </source>
</evidence>
<reference evidence="10" key="2">
    <citation type="submission" date="2020-11" db="EMBL/GenBank/DDBJ databases">
        <authorList>
            <person name="McCartney M.A."/>
            <person name="Auch B."/>
            <person name="Kono T."/>
            <person name="Mallez S."/>
            <person name="Becker A."/>
            <person name="Gohl D.M."/>
            <person name="Silverstein K.A.T."/>
            <person name="Koren S."/>
            <person name="Bechman K.B."/>
            <person name="Herman A."/>
            <person name="Abrahante J.E."/>
            <person name="Garbe J."/>
        </authorList>
    </citation>
    <scope>NUCLEOTIDE SEQUENCE</scope>
    <source>
        <strain evidence="10">Duluth1</strain>
        <tissue evidence="10">Whole animal</tissue>
    </source>
</reference>
<dbReference type="Gene3D" id="2.60.40.10">
    <property type="entry name" value="Immunoglobulins"/>
    <property type="match status" value="1"/>
</dbReference>
<evidence type="ECO:0000256" key="7">
    <source>
        <dbReference type="SAM" id="Phobius"/>
    </source>
</evidence>
<evidence type="ECO:0000259" key="9">
    <source>
        <dbReference type="PROSITE" id="PS50923"/>
    </source>
</evidence>
<keyword evidence="1 5" id="KW-0768">Sushi</keyword>
<feature type="region of interest" description="Disordered" evidence="6">
    <location>
        <begin position="119"/>
        <end position="166"/>
    </location>
</feature>
<sequence length="2472" mass="269429">MDYSYADLRRNGGLGISRTEDGYIDFNRTRPTGLSQTHVGASQKGNPFGWGALGPTVYQPRGGLNPGQRSTQLGQTNIEDDLFVTRMTDFRSTMPPPDYGASQSDDIKVTLGAGRSEMYPLEQVTEQTLNSSSADKRKSAKRKEGRSNKADVRATRASGKYADGGYGVSNNYYQHGGLGATGTPEGADRKSRGHNYTFDSEDVASWQTDNFHVPGWRTLATTPTFMDQFYEQFRQLKTKWSPYDPSTQRQNWSEQSSTTGKGSTTSTDIEQRVCRRRLCIATLIAFSLLAIVAVIVPVIVLVTADNNTMAAATTTTAATTTSATTATSATTTAGSTTIPAETTTAAATTIPASATTDNNTMEFIREQVNMRVRSTSENFDPKLADNTSEEFRNVSQRFCQEVETNCKNSTAAVFERCNVTSIENGSIIINFIIVIIRSSNLSNEQLAEYIGIQNGTAGTIGQFEIAEVKVTSRTQLKENETPNTAATTTTSDATTTSAATATSATTTAASTTIPAETTTAAATTIPASATTDNNTMEDIREQVNMRVRSTSENFISKLANNTSEEFRNLSNSFCAGVETNCKKSGAADFQGCLVTSIENGSIIINFTIVIKRSSDFSDTQLKEYIGIQNEKSGNIGPFVIAEVNVTLRKKLEKNANPIPAKLAFNNPCSANDLCLSRLAMCIDNKCACESHNFYDKVNDACLSKLGFNNTCSANDMCLTRLSLCINNKCTCESHNIYDKATDTCAIIDCGKLAHTTYSNVTANSSKYGDIGTKRCHEGYEFPDGNTTWNVTCRTNGTWGKLPECSPVNCSMFNFPTNANNKPIDASRTRYQDTITLTCKSGYKINGQSTATCQSNKTWSQYGTCEPIKCKELGPISNSKNNTNKLENVSFGENIPIDCLPSYVLIGGKSAQCNETGDWPALSCRAVNCNGSTDVDNGFIMEANTSTLNFKCNEGHQSTDNMVVTCFNGTWEKRPNCIKVDCGNKTDVVNGKIVSKTGTLFGDTQAIECNTGYMIEGERNITCQSNGTWSRASCQILNCGNITVPDDASVLRPNNGTVYGSVNEFECREGYALKGNSTVKCQSNGDWEDLPRCERKNCGEIKPRNWTVQYTNDTKYQSMAYITCDEGFSLVGKRNITCLEAGWEELPSCFNASCKDLQPPDHMRVTDYKTVECEEDYTLFGKNTIQCLANGTWEILAECIKCDPVNITNGTFVVVTPTFANVSCSEGFELQGNNTATCRKDGWVINATCKPVKCQEFPSLNNSITDSKGPHVYPEVVTLTCESGFELAGSKQAKCLVNGSWLITSSCNPVRCPNNTSVNDSSTSGSGPFIYKTIVQIACNLGFIMKGNQTAECLANGTWNVNASCERVLCPNTLPIGNSSFNDQFEYAYQDVVNITCNEGFNMTGNSTAECRSNGTWGVSGICERTQCLNTTTVNNSSITYQETYYYQDVVNITCHEGFNMSGDTTAKCLRDGTWNVSGQCDRIKCSTTTLNNSSISNQGTHYYQDVVNVTCNIGFQMKGDGTAQCLSDGMWNVSGTCERIQCSNTTTVNYSSITYREIYYYQDVVNITCYEGYTLTGDSQAKCHSNGTWKVNGTCERIQCLKTTSVNNSSIKSQSPFYYLDIVNVTCDEGFNMTGNSNAECLIDGTWNVSGFCEPVTCPLFTIPDNASIANHNQSRTEYVFQETLTLTCASGYAMNGRNISFCQSNGTWSRLPSCEEENTCNETLKPNVENVTCDTGFQINKSKQIQCLGNGSWDTGPLCDPVRCPNTTFVNDSSIPGTGPFTYTTKVDIVCDLGFNMTGNKTAECLANGTWNVNASCERVLCPNTSPISNSSINDQLKYAYQDVVTITCNEGFNMTGNSTAECRSNGTWGVSGICERIKCLNTTTVNNSSITYQETYYYQDVVNITCHEGFNMSGDTTAKCLKDGTWNVSGKCDRVQCSNTTLNNSSISNQVTHYYQDVVNITCNIGFQMKGDGTAQCLSNGMWNLSGTCERIQCSNTTTMNYSSITNSDKYYYQDVVNITCNEGYNITGDSQAKCHSDGTWKVNGTCERIQCLKTATVNNSSMKSQSPFYYLDVVNITCDEGFIMTGNASAECLIDGTWNVSGFCEPVNCPLFTIPDNASIENLNPSRTKYDFKETLTLICATGFLINGSNTTACQSDGSWTILPSCVVMVNCIENVTSDGALYTVQPGNNIQGTIRNVTCLPGLTFRSSSDRSFVCNASGQWQGNPQCQVPGSVSFARHQTEIYQSADVVCTVSEYTNWQKVMLQRQTSGNATELFFSISSNPQSVVNNTSDGMSVNATSTNDSVVLSIHFDNVTCDDVGLYACVAVVPAIGVPLIQQGDKTVIDSNKGVPILTIDGVSIDNSLNNHNTTVNPSSGNNLTCVVETGLSTSALILEVQLQNDTMFRDMALVNGAITRDGEQCFLNITAAYDNVDFTADYNMSTLRCSLYMRIGTESMLLKSSINTTLFLN</sequence>
<proteinExistence type="predicted"/>
<feature type="domain" description="Sushi" evidence="9">
    <location>
        <begin position="1540"/>
        <end position="1597"/>
    </location>
</feature>
<dbReference type="InterPro" id="IPR050350">
    <property type="entry name" value="Compl-Cell_Adhes-Reg"/>
</dbReference>
<feature type="domain" description="Sushi" evidence="9">
    <location>
        <begin position="1598"/>
        <end position="1655"/>
    </location>
</feature>